<dbReference type="EMBL" id="CP013244">
    <property type="protein sequence ID" value="ANP44961.1"/>
    <property type="molecule type" value="Genomic_DNA"/>
</dbReference>
<sequence>MNLTLYGVEIWATALLFGRIGAMLMLLPGVGEPAVPARVRLGFALAMAISLGPALANNVPEPSNTALGMAFQVGAEVLIGLLLGGAARMLVSALATAGQIVGLELGISFAQTADPTATGSGQLVSVFLGVMGVALIFATGLHHMFLQGVAGSYQVIAIGSQPPVGDAAELALEATSTAFRVGFQIAVPLLVAGMIFRVGMGVLSRLIPQIQVFFVALPLQMMGGLVVFALGLSTGMLIWLDSLERYATWLR</sequence>
<name>A0A1B1AEI2_9PROT</name>
<dbReference type="PRINTS" id="PR00953">
    <property type="entry name" value="TYPE3IMRPROT"/>
</dbReference>
<dbReference type="FunCoup" id="A0A1B1AEI2">
    <property type="interactions" value="58"/>
</dbReference>
<dbReference type="GO" id="GO:0044780">
    <property type="term" value="P:bacterial-type flagellum assembly"/>
    <property type="evidence" value="ECO:0007669"/>
    <property type="project" value="UniProtKB-UniRule"/>
</dbReference>
<feature type="transmembrane region" description="Helical" evidence="10">
    <location>
        <begin position="212"/>
        <end position="240"/>
    </location>
</feature>
<dbReference type="GO" id="GO:0005886">
    <property type="term" value="C:plasma membrane"/>
    <property type="evidence" value="ECO:0007669"/>
    <property type="project" value="UniProtKB-SubCell"/>
</dbReference>
<dbReference type="Pfam" id="PF01311">
    <property type="entry name" value="Bac_export_1"/>
    <property type="match status" value="1"/>
</dbReference>
<dbReference type="PANTHER" id="PTHR30065">
    <property type="entry name" value="FLAGELLAR BIOSYNTHETIC PROTEIN FLIR"/>
    <property type="match status" value="1"/>
</dbReference>
<organism evidence="11 12">
    <name type="scientific">Candidatus Viadribacter manganicus</name>
    <dbReference type="NCBI Taxonomy" id="1759059"/>
    <lineage>
        <taxon>Bacteria</taxon>
        <taxon>Pseudomonadati</taxon>
        <taxon>Pseudomonadota</taxon>
        <taxon>Alphaproteobacteria</taxon>
        <taxon>Hyphomonadales</taxon>
        <taxon>Hyphomonadaceae</taxon>
        <taxon>Candidatus Viadribacter</taxon>
    </lineage>
</organism>
<evidence type="ECO:0000256" key="2">
    <source>
        <dbReference type="ARBA" id="ARBA00009772"/>
    </source>
</evidence>
<evidence type="ECO:0000256" key="10">
    <source>
        <dbReference type="RuleBase" id="RU362071"/>
    </source>
</evidence>
<keyword evidence="4 10" id="KW-1003">Cell membrane</keyword>
<feature type="transmembrane region" description="Helical" evidence="10">
    <location>
        <begin position="6"/>
        <end position="27"/>
    </location>
</feature>
<dbReference type="InterPro" id="IPR002010">
    <property type="entry name" value="T3SS_IM_R"/>
</dbReference>
<proteinExistence type="inferred from homology"/>
<evidence type="ECO:0000313" key="12">
    <source>
        <dbReference type="Proteomes" id="UP000092498"/>
    </source>
</evidence>
<evidence type="ECO:0000256" key="7">
    <source>
        <dbReference type="ARBA" id="ARBA00023136"/>
    </source>
</evidence>
<evidence type="ECO:0000256" key="9">
    <source>
        <dbReference type="NCBIfam" id="TIGR01400"/>
    </source>
</evidence>
<keyword evidence="7 10" id="KW-0472">Membrane</keyword>
<comment type="function">
    <text evidence="1 10">Role in flagellar biosynthesis.</text>
</comment>
<feature type="transmembrane region" description="Helical" evidence="10">
    <location>
        <begin position="181"/>
        <end position="200"/>
    </location>
</feature>
<dbReference type="KEGG" id="cbot:ATE48_02985"/>
<evidence type="ECO:0000256" key="1">
    <source>
        <dbReference type="ARBA" id="ARBA00002578"/>
    </source>
</evidence>
<evidence type="ECO:0000256" key="4">
    <source>
        <dbReference type="ARBA" id="ARBA00022475"/>
    </source>
</evidence>
<dbReference type="PANTHER" id="PTHR30065:SF8">
    <property type="entry name" value="FLAGELLAR BIOSYNTHETIC PROTEIN FLIR"/>
    <property type="match status" value="1"/>
</dbReference>
<keyword evidence="5 10" id="KW-0812">Transmembrane</keyword>
<reference evidence="11 12" key="1">
    <citation type="submission" date="2015-11" db="EMBL/GenBank/DDBJ databases">
        <title>Whole-Genome Sequence of Candidatus Oderbacter manganicum from the National Park Lower Oder Valley, Germany.</title>
        <authorList>
            <person name="Braun B."/>
            <person name="Liere K."/>
            <person name="Szewzyk U."/>
        </authorList>
    </citation>
    <scope>NUCLEOTIDE SEQUENCE [LARGE SCALE GENOMIC DNA]</scope>
    <source>
        <strain evidence="11 12">OTSz_A_272</strain>
    </source>
</reference>
<feature type="transmembrane region" description="Helical" evidence="10">
    <location>
        <begin position="123"/>
        <end position="145"/>
    </location>
</feature>
<dbReference type="GO" id="GO:0009425">
    <property type="term" value="C:bacterial-type flagellum basal body"/>
    <property type="evidence" value="ECO:0007669"/>
    <property type="project" value="UniProtKB-SubCell"/>
</dbReference>
<dbReference type="AlphaFoldDB" id="A0A1B1AEI2"/>
<evidence type="ECO:0000256" key="5">
    <source>
        <dbReference type="ARBA" id="ARBA00022692"/>
    </source>
</evidence>
<protein>
    <recommendedName>
        <fullName evidence="3 9">Flagellar biosynthetic protein FliR</fullName>
    </recommendedName>
</protein>
<evidence type="ECO:0000256" key="3">
    <source>
        <dbReference type="ARBA" id="ARBA00021717"/>
    </source>
</evidence>
<dbReference type="InterPro" id="IPR006303">
    <property type="entry name" value="FliR"/>
</dbReference>
<comment type="similarity">
    <text evidence="2 10">Belongs to the FliR/MopE/SpaR family.</text>
</comment>
<dbReference type="STRING" id="1759059.ATE48_02985"/>
<evidence type="ECO:0000256" key="8">
    <source>
        <dbReference type="ARBA" id="ARBA00023143"/>
    </source>
</evidence>
<evidence type="ECO:0000313" key="11">
    <source>
        <dbReference type="EMBL" id="ANP44961.1"/>
    </source>
</evidence>
<feature type="transmembrane region" description="Helical" evidence="10">
    <location>
        <begin position="39"/>
        <end position="57"/>
    </location>
</feature>
<accession>A0A1B1AEI2</accession>
<dbReference type="NCBIfam" id="TIGR01400">
    <property type="entry name" value="fliR"/>
    <property type="match status" value="1"/>
</dbReference>
<dbReference type="RefSeq" id="WP_066767658.1">
    <property type="nucleotide sequence ID" value="NZ_CP013244.1"/>
</dbReference>
<keyword evidence="6 10" id="KW-1133">Transmembrane helix</keyword>
<dbReference type="GO" id="GO:0006605">
    <property type="term" value="P:protein targeting"/>
    <property type="evidence" value="ECO:0007669"/>
    <property type="project" value="UniProtKB-UniRule"/>
</dbReference>
<comment type="subcellular location">
    <subcellularLocation>
        <location evidence="10">Cell membrane</location>
        <topology evidence="10">Multi-pass membrane protein</topology>
    </subcellularLocation>
    <subcellularLocation>
        <location evidence="10">Bacterial flagellum basal body</location>
    </subcellularLocation>
</comment>
<dbReference type="InParanoid" id="A0A1B1AEI2"/>
<dbReference type="Proteomes" id="UP000092498">
    <property type="component" value="Chromosome"/>
</dbReference>
<dbReference type="OrthoDB" id="9779817at2"/>
<keyword evidence="12" id="KW-1185">Reference proteome</keyword>
<gene>
    <name evidence="11" type="ORF">ATE48_02985</name>
</gene>
<feature type="transmembrane region" description="Helical" evidence="10">
    <location>
        <begin position="77"/>
        <end position="102"/>
    </location>
</feature>
<keyword evidence="8 10" id="KW-0975">Bacterial flagellum</keyword>
<evidence type="ECO:0000256" key="6">
    <source>
        <dbReference type="ARBA" id="ARBA00022989"/>
    </source>
</evidence>